<evidence type="ECO:0000256" key="6">
    <source>
        <dbReference type="ARBA" id="ARBA00022840"/>
    </source>
</evidence>
<dbReference type="SMART" id="SM00220">
    <property type="entry name" value="S_TKc"/>
    <property type="match status" value="1"/>
</dbReference>
<evidence type="ECO:0000256" key="7">
    <source>
        <dbReference type="ARBA" id="ARBA00047899"/>
    </source>
</evidence>
<comment type="catalytic activity">
    <reaction evidence="7">
        <text>L-threonyl-[protein] + ATP = O-phospho-L-threonyl-[protein] + ADP + H(+)</text>
        <dbReference type="Rhea" id="RHEA:46608"/>
        <dbReference type="Rhea" id="RHEA-COMP:11060"/>
        <dbReference type="Rhea" id="RHEA-COMP:11605"/>
        <dbReference type="ChEBI" id="CHEBI:15378"/>
        <dbReference type="ChEBI" id="CHEBI:30013"/>
        <dbReference type="ChEBI" id="CHEBI:30616"/>
        <dbReference type="ChEBI" id="CHEBI:61977"/>
        <dbReference type="ChEBI" id="CHEBI:456216"/>
        <dbReference type="EC" id="2.7.11.1"/>
    </reaction>
</comment>
<dbReference type="GO" id="GO:0000785">
    <property type="term" value="C:chromatin"/>
    <property type="evidence" value="ECO:0007669"/>
    <property type="project" value="EnsemblFungi"/>
</dbReference>
<dbReference type="GO" id="GO:0000122">
    <property type="term" value="P:negative regulation of transcription by RNA polymerase II"/>
    <property type="evidence" value="ECO:0007669"/>
    <property type="project" value="EnsemblFungi"/>
</dbReference>
<dbReference type="OrthoDB" id="539158at2759"/>
<evidence type="ECO:0000256" key="2">
    <source>
        <dbReference type="ARBA" id="ARBA00022527"/>
    </source>
</evidence>
<evidence type="ECO:0000313" key="12">
    <source>
        <dbReference type="Proteomes" id="UP000186594"/>
    </source>
</evidence>
<keyword evidence="3" id="KW-0808">Transferase</keyword>
<protein>
    <recommendedName>
        <fullName evidence="1">non-specific serine/threonine protein kinase</fullName>
        <ecNumber evidence="1">2.7.11.1</ecNumber>
    </recommendedName>
</protein>
<dbReference type="STRING" id="1198029.A0A1U7LHC4"/>
<dbReference type="InterPro" id="IPR011009">
    <property type="entry name" value="Kinase-like_dom_sf"/>
</dbReference>
<dbReference type="AlphaFoldDB" id="A0A1U7LHC4"/>
<dbReference type="Pfam" id="PF00069">
    <property type="entry name" value="Pkinase"/>
    <property type="match status" value="1"/>
</dbReference>
<dbReference type="GO" id="GO:0035861">
    <property type="term" value="C:site of double-strand break"/>
    <property type="evidence" value="ECO:0007669"/>
    <property type="project" value="EnsemblFungi"/>
</dbReference>
<dbReference type="GO" id="GO:0005634">
    <property type="term" value="C:nucleus"/>
    <property type="evidence" value="ECO:0007669"/>
    <property type="project" value="EnsemblFungi"/>
</dbReference>
<evidence type="ECO:0000313" key="11">
    <source>
        <dbReference type="EMBL" id="OLL22028.1"/>
    </source>
</evidence>
<evidence type="ECO:0000256" key="8">
    <source>
        <dbReference type="ARBA" id="ARBA00048679"/>
    </source>
</evidence>
<dbReference type="EMBL" id="LXFE01004014">
    <property type="protein sequence ID" value="OLL22028.1"/>
    <property type="molecule type" value="Genomic_DNA"/>
</dbReference>
<sequence>MKNPLETLRQDIPNIPFDIGSELGRGAFAYVNLCRDNHSGRLLAVKFINKLQATKSQGGVSMKQIACEVALHQLCGDHDNVVSFIGTDEGNIWRWIAMEYAEGGDLFDKIEPDVGVDNEIAQFYFVQLVNGVSVNIYGKDIKPENILLDANGNLKIADFGLASLYRLKGKERLLHEVCGSPPYVAPEIVMKYSGSLVDTWSCGIVLFVLLLGNTPWDEPTERSREFVHFAQHFHNLDFEPWNRLEPSALSLIQSLLTIDPNNRICLDKSLQHSWVNRPNQFLGTSGQCRDPITLATSLMAKMKVDLFNSFSDEISENKELGTVFSQPELQTREVEFLVIPRFISASQPTCVDIDTLTSLSEDPCQSQFSGTPGVPESLTQRAQKFQDVCPSERLTRFHSLLPSQELIIIVLEILQAMRVSVLQSDALRVKLMDRRKCPLHGEICIVGIGKNVNCVKFVKRKGDPLEWRRFFKVSFLFVPCV</sequence>
<organism evidence="11 12">
    <name type="scientific">Neolecta irregularis (strain DAH-3)</name>
    <dbReference type="NCBI Taxonomy" id="1198029"/>
    <lineage>
        <taxon>Eukaryota</taxon>
        <taxon>Fungi</taxon>
        <taxon>Dikarya</taxon>
        <taxon>Ascomycota</taxon>
        <taxon>Taphrinomycotina</taxon>
        <taxon>Neolectales</taxon>
        <taxon>Neolectaceae</taxon>
        <taxon>Neolecta</taxon>
    </lineage>
</organism>
<evidence type="ECO:0000256" key="1">
    <source>
        <dbReference type="ARBA" id="ARBA00012513"/>
    </source>
</evidence>
<evidence type="ECO:0000256" key="3">
    <source>
        <dbReference type="ARBA" id="ARBA00022679"/>
    </source>
</evidence>
<accession>A0A1U7LHC4</accession>
<keyword evidence="6 9" id="KW-0067">ATP-binding</keyword>
<keyword evidence="12" id="KW-1185">Reference proteome</keyword>
<gene>
    <name evidence="11" type="ORF">NEOLI_003746</name>
</gene>
<keyword evidence="2" id="KW-0723">Serine/threonine-protein kinase</keyword>
<dbReference type="GO" id="GO:0005737">
    <property type="term" value="C:cytoplasm"/>
    <property type="evidence" value="ECO:0007669"/>
    <property type="project" value="EnsemblFungi"/>
</dbReference>
<feature type="binding site" evidence="9">
    <location>
        <position position="46"/>
    </location>
    <ligand>
        <name>ATP</name>
        <dbReference type="ChEBI" id="CHEBI:30616"/>
    </ligand>
</feature>
<dbReference type="GO" id="GO:0004674">
    <property type="term" value="F:protein serine/threonine kinase activity"/>
    <property type="evidence" value="ECO:0007669"/>
    <property type="project" value="UniProtKB-KW"/>
</dbReference>
<dbReference type="GO" id="GO:0031297">
    <property type="term" value="P:replication fork processing"/>
    <property type="evidence" value="ECO:0007669"/>
    <property type="project" value="EnsemblFungi"/>
</dbReference>
<dbReference type="InterPro" id="IPR017441">
    <property type="entry name" value="Protein_kinase_ATP_BS"/>
</dbReference>
<dbReference type="SUPFAM" id="SSF56112">
    <property type="entry name" value="Protein kinase-like (PK-like)"/>
    <property type="match status" value="1"/>
</dbReference>
<feature type="domain" description="Protein kinase" evidence="10">
    <location>
        <begin position="17"/>
        <end position="275"/>
    </location>
</feature>
<dbReference type="GO" id="GO:0007095">
    <property type="term" value="P:mitotic G2 DNA damage checkpoint signaling"/>
    <property type="evidence" value="ECO:0007669"/>
    <property type="project" value="EnsemblFungi"/>
</dbReference>
<reference evidence="11 12" key="1">
    <citation type="submission" date="2016-04" db="EMBL/GenBank/DDBJ databases">
        <title>Evolutionary innovation and constraint leading to complex multicellularity in the Ascomycota.</title>
        <authorList>
            <person name="Cisse O."/>
            <person name="Nguyen A."/>
            <person name="Hewitt D.A."/>
            <person name="Jedd G."/>
            <person name="Stajich J.E."/>
        </authorList>
    </citation>
    <scope>NUCLEOTIDE SEQUENCE [LARGE SCALE GENOMIC DNA]</scope>
    <source>
        <strain evidence="11 12">DAH-3</strain>
    </source>
</reference>
<dbReference type="PANTHER" id="PTHR43895">
    <property type="entry name" value="CALCIUM/CALMODULIN-DEPENDENT PROTEIN KINASE KINASE-RELATED"/>
    <property type="match status" value="1"/>
</dbReference>
<proteinExistence type="predicted"/>
<dbReference type="Gene3D" id="1.10.510.10">
    <property type="entry name" value="Transferase(Phosphotransferase) domain 1"/>
    <property type="match status" value="1"/>
</dbReference>
<keyword evidence="4 9" id="KW-0547">Nucleotide-binding</keyword>
<evidence type="ECO:0000256" key="4">
    <source>
        <dbReference type="ARBA" id="ARBA00022741"/>
    </source>
</evidence>
<keyword evidence="5 11" id="KW-0418">Kinase</keyword>
<evidence type="ECO:0000256" key="5">
    <source>
        <dbReference type="ARBA" id="ARBA00022777"/>
    </source>
</evidence>
<name>A0A1U7LHC4_NEOID</name>
<dbReference type="InterPro" id="IPR000719">
    <property type="entry name" value="Prot_kinase_dom"/>
</dbReference>
<dbReference type="PANTHER" id="PTHR43895:SF32">
    <property type="entry name" value="SERINE_THREONINE-PROTEIN KINASE CHK1"/>
    <property type="match status" value="1"/>
</dbReference>
<dbReference type="PROSITE" id="PS00107">
    <property type="entry name" value="PROTEIN_KINASE_ATP"/>
    <property type="match status" value="1"/>
</dbReference>
<dbReference type="OMA" id="ACIKKAC"/>
<comment type="catalytic activity">
    <reaction evidence="8">
        <text>L-seryl-[protein] + ATP = O-phospho-L-seryl-[protein] + ADP + H(+)</text>
        <dbReference type="Rhea" id="RHEA:17989"/>
        <dbReference type="Rhea" id="RHEA-COMP:9863"/>
        <dbReference type="Rhea" id="RHEA-COMP:11604"/>
        <dbReference type="ChEBI" id="CHEBI:15378"/>
        <dbReference type="ChEBI" id="CHEBI:29999"/>
        <dbReference type="ChEBI" id="CHEBI:30616"/>
        <dbReference type="ChEBI" id="CHEBI:83421"/>
        <dbReference type="ChEBI" id="CHEBI:456216"/>
        <dbReference type="EC" id="2.7.11.1"/>
    </reaction>
</comment>
<comment type="caution">
    <text evidence="11">The sequence shown here is derived from an EMBL/GenBank/DDBJ whole genome shotgun (WGS) entry which is preliminary data.</text>
</comment>
<dbReference type="GO" id="GO:0051598">
    <property type="term" value="P:meiotic recombination checkpoint signaling"/>
    <property type="evidence" value="ECO:0007669"/>
    <property type="project" value="EnsemblFungi"/>
</dbReference>
<dbReference type="PROSITE" id="PS50011">
    <property type="entry name" value="PROTEIN_KINASE_DOM"/>
    <property type="match status" value="1"/>
</dbReference>
<dbReference type="GO" id="GO:0005524">
    <property type="term" value="F:ATP binding"/>
    <property type="evidence" value="ECO:0007669"/>
    <property type="project" value="UniProtKB-UniRule"/>
</dbReference>
<dbReference type="Proteomes" id="UP000186594">
    <property type="component" value="Unassembled WGS sequence"/>
</dbReference>
<dbReference type="EC" id="2.7.11.1" evidence="1"/>
<evidence type="ECO:0000256" key="9">
    <source>
        <dbReference type="PROSITE-ProRule" id="PRU10141"/>
    </source>
</evidence>
<evidence type="ECO:0000259" key="10">
    <source>
        <dbReference type="PROSITE" id="PS50011"/>
    </source>
</evidence>